<evidence type="ECO:0000313" key="2">
    <source>
        <dbReference type="Proteomes" id="UP001280121"/>
    </source>
</evidence>
<dbReference type="AlphaFoldDB" id="A0AAD9X5B9"/>
<gene>
    <name evidence="1" type="ORF">Ddye_012916</name>
</gene>
<keyword evidence="2" id="KW-1185">Reference proteome</keyword>
<comment type="caution">
    <text evidence="1">The sequence shown here is derived from an EMBL/GenBank/DDBJ whole genome shotgun (WGS) entry which is preliminary data.</text>
</comment>
<dbReference type="EMBL" id="JANJYI010000004">
    <property type="protein sequence ID" value="KAK2653060.1"/>
    <property type="molecule type" value="Genomic_DNA"/>
</dbReference>
<accession>A0AAD9X5B9</accession>
<proteinExistence type="predicted"/>
<sequence length="107" mass="11941">MVMVTEAATMSALGRAAGFNDGFIAELGRSPERHRSSNPISSAVNLSKETPHYHLMLLLQRKAGKYVRQTYKEFYDLVIKVGNVIHSCGVEDEANMVFMVPISQIRL</sequence>
<protein>
    <submittedName>
        <fullName evidence="1">Uncharacterized protein</fullName>
    </submittedName>
</protein>
<reference evidence="1" key="1">
    <citation type="journal article" date="2023" name="Plant J.">
        <title>Genome sequences and population genomics provide insights into the demographic history, inbreeding, and mutation load of two 'living fossil' tree species of Dipteronia.</title>
        <authorList>
            <person name="Feng Y."/>
            <person name="Comes H.P."/>
            <person name="Chen J."/>
            <person name="Zhu S."/>
            <person name="Lu R."/>
            <person name="Zhang X."/>
            <person name="Li P."/>
            <person name="Qiu J."/>
            <person name="Olsen K.M."/>
            <person name="Qiu Y."/>
        </authorList>
    </citation>
    <scope>NUCLEOTIDE SEQUENCE</scope>
    <source>
        <strain evidence="1">KIB01</strain>
    </source>
</reference>
<dbReference type="Proteomes" id="UP001280121">
    <property type="component" value="Unassembled WGS sequence"/>
</dbReference>
<evidence type="ECO:0000313" key="1">
    <source>
        <dbReference type="EMBL" id="KAK2653060.1"/>
    </source>
</evidence>
<name>A0AAD9X5B9_9ROSI</name>
<organism evidence="1 2">
    <name type="scientific">Dipteronia dyeriana</name>
    <dbReference type="NCBI Taxonomy" id="168575"/>
    <lineage>
        <taxon>Eukaryota</taxon>
        <taxon>Viridiplantae</taxon>
        <taxon>Streptophyta</taxon>
        <taxon>Embryophyta</taxon>
        <taxon>Tracheophyta</taxon>
        <taxon>Spermatophyta</taxon>
        <taxon>Magnoliopsida</taxon>
        <taxon>eudicotyledons</taxon>
        <taxon>Gunneridae</taxon>
        <taxon>Pentapetalae</taxon>
        <taxon>rosids</taxon>
        <taxon>malvids</taxon>
        <taxon>Sapindales</taxon>
        <taxon>Sapindaceae</taxon>
        <taxon>Hippocastanoideae</taxon>
        <taxon>Acereae</taxon>
        <taxon>Dipteronia</taxon>
    </lineage>
</organism>